<evidence type="ECO:0000313" key="6">
    <source>
        <dbReference type="EMBL" id="KAF2872284.1"/>
    </source>
</evidence>
<evidence type="ECO:0000313" key="7">
    <source>
        <dbReference type="Proteomes" id="UP000481861"/>
    </source>
</evidence>
<dbReference type="Proteomes" id="UP000481861">
    <property type="component" value="Unassembled WGS sequence"/>
</dbReference>
<keyword evidence="4" id="KW-0503">Monooxygenase</keyword>
<reference evidence="6 7" key="1">
    <citation type="submission" date="2020-01" db="EMBL/GenBank/DDBJ databases">
        <authorList>
            <consortium name="DOE Joint Genome Institute"/>
            <person name="Haridas S."/>
            <person name="Albert R."/>
            <person name="Binder M."/>
            <person name="Bloem J."/>
            <person name="Labutti K."/>
            <person name="Salamov A."/>
            <person name="Andreopoulos B."/>
            <person name="Baker S.E."/>
            <person name="Barry K."/>
            <person name="Bills G."/>
            <person name="Bluhm B.H."/>
            <person name="Cannon C."/>
            <person name="Castanera R."/>
            <person name="Culley D.E."/>
            <person name="Daum C."/>
            <person name="Ezra D."/>
            <person name="Gonzalez J.B."/>
            <person name="Henrissat B."/>
            <person name="Kuo A."/>
            <person name="Liang C."/>
            <person name="Lipzen A."/>
            <person name="Lutzoni F."/>
            <person name="Magnuson J."/>
            <person name="Mondo S."/>
            <person name="Nolan M."/>
            <person name="Ohm R."/>
            <person name="Pangilinan J."/>
            <person name="Park H.-J.H."/>
            <person name="Ramirez L."/>
            <person name="Alfaro M."/>
            <person name="Sun H."/>
            <person name="Tritt A."/>
            <person name="Yoshinaga Y."/>
            <person name="Zwiers L.-H.L."/>
            <person name="Turgeon B.G."/>
            <person name="Goodwin S.B."/>
            <person name="Spatafora J.W."/>
            <person name="Crous P.W."/>
            <person name="Grigoriev I.V."/>
        </authorList>
    </citation>
    <scope>NUCLEOTIDE SEQUENCE [LARGE SCALE GENOMIC DNA]</scope>
    <source>
        <strain evidence="6 7">CBS 611.86</strain>
    </source>
</reference>
<keyword evidence="3" id="KW-0560">Oxidoreductase</keyword>
<keyword evidence="7" id="KW-1185">Reference proteome</keyword>
<proteinExistence type="predicted"/>
<dbReference type="Pfam" id="PF01494">
    <property type="entry name" value="FAD_binding_3"/>
    <property type="match status" value="2"/>
</dbReference>
<protein>
    <recommendedName>
        <fullName evidence="5">FAD-binding domain-containing protein</fullName>
    </recommendedName>
</protein>
<sequence>MTSSPRSKKIALIGAGPASLSLAAILHRNHIPTTIYEAASTLRHQGGSLDLHPQSGQLALREAGLWEEFVRHARPECDCLKLMDLVDGKVCLDENENENEHGDVEAGIREQVRSAQGVEASLKGRPEIDREILVRVLFGGVGKGSVKFGMKVESVKIGEKEEDGEEKYDIQFSDGTEEKGFDLVVGGDGAWSKVRRFLTHVGPVYSGISCVELWHSPTAAANSQKNSDDAWFDAYVGKGSCFAFGDGCALLAQRQGDGATRTYACLRTPESFLSTCGIDWTSPTALTSLTTRYFSHIAPPLLRLLSLSTARLVPRTLYELPLDFAWTARPGVTLIGDAAHLMTPFAGEGVNVGMGDAVVLAREIGMWVKGEKVVGEAVGAYEGEMRGRARMAMKRTGRGKVGHFSEGGAEKMARRVREAKLGK</sequence>
<dbReference type="PANTHER" id="PTHR46972:SF1">
    <property type="entry name" value="FAD DEPENDENT OXIDOREDUCTASE DOMAIN-CONTAINING PROTEIN"/>
    <property type="match status" value="1"/>
</dbReference>
<comment type="caution">
    <text evidence="6">The sequence shown here is derived from an EMBL/GenBank/DDBJ whole genome shotgun (WGS) entry which is preliminary data.</text>
</comment>
<dbReference type="InterPro" id="IPR002938">
    <property type="entry name" value="FAD-bd"/>
</dbReference>
<dbReference type="PRINTS" id="PR00420">
    <property type="entry name" value="RNGMNOXGNASE"/>
</dbReference>
<feature type="domain" description="FAD-binding" evidence="5">
    <location>
        <begin position="10"/>
        <end position="198"/>
    </location>
</feature>
<gene>
    <name evidence="6" type="ORF">BDV95DRAFT_492060</name>
</gene>
<evidence type="ECO:0000256" key="2">
    <source>
        <dbReference type="ARBA" id="ARBA00022827"/>
    </source>
</evidence>
<dbReference type="AlphaFoldDB" id="A0A7C8MLR9"/>
<dbReference type="InterPro" id="IPR036188">
    <property type="entry name" value="FAD/NAD-bd_sf"/>
</dbReference>
<accession>A0A7C8MLR9</accession>
<evidence type="ECO:0000256" key="4">
    <source>
        <dbReference type="ARBA" id="ARBA00023033"/>
    </source>
</evidence>
<dbReference type="EMBL" id="JAADJZ010000009">
    <property type="protein sequence ID" value="KAF2872284.1"/>
    <property type="molecule type" value="Genomic_DNA"/>
</dbReference>
<dbReference type="PANTHER" id="PTHR46972">
    <property type="entry name" value="MONOOXYGENASE ASQM-RELATED"/>
    <property type="match status" value="1"/>
</dbReference>
<dbReference type="GO" id="GO:0004497">
    <property type="term" value="F:monooxygenase activity"/>
    <property type="evidence" value="ECO:0007669"/>
    <property type="project" value="UniProtKB-KW"/>
</dbReference>
<dbReference type="SUPFAM" id="SSF51905">
    <property type="entry name" value="FAD/NAD(P)-binding domain"/>
    <property type="match status" value="1"/>
</dbReference>
<dbReference type="Gene3D" id="3.50.50.60">
    <property type="entry name" value="FAD/NAD(P)-binding domain"/>
    <property type="match status" value="1"/>
</dbReference>
<dbReference type="OrthoDB" id="655030at2759"/>
<keyword evidence="2" id="KW-0274">FAD</keyword>
<feature type="domain" description="FAD-binding" evidence="5">
    <location>
        <begin position="332"/>
        <end position="395"/>
    </location>
</feature>
<keyword evidence="1" id="KW-0285">Flavoprotein</keyword>
<evidence type="ECO:0000259" key="5">
    <source>
        <dbReference type="Pfam" id="PF01494"/>
    </source>
</evidence>
<organism evidence="6 7">
    <name type="scientific">Massariosphaeria phaeospora</name>
    <dbReference type="NCBI Taxonomy" id="100035"/>
    <lineage>
        <taxon>Eukaryota</taxon>
        <taxon>Fungi</taxon>
        <taxon>Dikarya</taxon>
        <taxon>Ascomycota</taxon>
        <taxon>Pezizomycotina</taxon>
        <taxon>Dothideomycetes</taxon>
        <taxon>Pleosporomycetidae</taxon>
        <taxon>Pleosporales</taxon>
        <taxon>Pleosporales incertae sedis</taxon>
        <taxon>Massariosphaeria</taxon>
    </lineage>
</organism>
<evidence type="ECO:0000256" key="1">
    <source>
        <dbReference type="ARBA" id="ARBA00022630"/>
    </source>
</evidence>
<name>A0A7C8MLR9_9PLEO</name>
<dbReference type="GO" id="GO:0071949">
    <property type="term" value="F:FAD binding"/>
    <property type="evidence" value="ECO:0007669"/>
    <property type="project" value="InterPro"/>
</dbReference>
<evidence type="ECO:0000256" key="3">
    <source>
        <dbReference type="ARBA" id="ARBA00023002"/>
    </source>
</evidence>